<evidence type="ECO:0000256" key="10">
    <source>
        <dbReference type="ARBA" id="ARBA00023077"/>
    </source>
</evidence>
<protein>
    <submittedName>
        <fullName evidence="20">TonB-dependent siderophore receptor</fullName>
    </submittedName>
</protein>
<comment type="caution">
    <text evidence="20">The sequence shown here is derived from an EMBL/GenBank/DDBJ whole genome shotgun (WGS) entry which is preliminary data.</text>
</comment>
<evidence type="ECO:0000259" key="19">
    <source>
        <dbReference type="Pfam" id="PF07715"/>
    </source>
</evidence>
<dbReference type="Pfam" id="PF07715">
    <property type="entry name" value="Plug"/>
    <property type="match status" value="1"/>
</dbReference>
<evidence type="ECO:0000256" key="1">
    <source>
        <dbReference type="ARBA" id="ARBA00004571"/>
    </source>
</evidence>
<feature type="region of interest" description="Disordered" evidence="16">
    <location>
        <begin position="268"/>
        <end position="289"/>
    </location>
</feature>
<evidence type="ECO:0000256" key="3">
    <source>
        <dbReference type="ARBA" id="ARBA00022448"/>
    </source>
</evidence>
<keyword evidence="12 20" id="KW-0675">Receptor</keyword>
<comment type="subcellular location">
    <subcellularLocation>
        <location evidence="1 14">Cell outer membrane</location>
        <topology evidence="1 14">Multi-pass membrane protein</topology>
    </subcellularLocation>
</comment>
<dbReference type="InterPro" id="IPR000531">
    <property type="entry name" value="Beta-barrel_TonB"/>
</dbReference>
<name>A0ABX2THR9_9PROT</name>
<feature type="compositionally biased region" description="Polar residues" evidence="16">
    <location>
        <begin position="270"/>
        <end position="280"/>
    </location>
</feature>
<dbReference type="PANTHER" id="PTHR32552:SF68">
    <property type="entry name" value="FERRICHROME OUTER MEMBRANE TRANSPORTER_PHAGE RECEPTOR"/>
    <property type="match status" value="1"/>
</dbReference>
<keyword evidence="21" id="KW-1185">Reference proteome</keyword>
<keyword evidence="7 17" id="KW-0732">Signal</keyword>
<feature type="domain" description="TonB-dependent receptor-like beta-barrel" evidence="18">
    <location>
        <begin position="247"/>
        <end position="690"/>
    </location>
</feature>
<keyword evidence="3 14" id="KW-0813">Transport</keyword>
<evidence type="ECO:0000256" key="14">
    <source>
        <dbReference type="PROSITE-ProRule" id="PRU01360"/>
    </source>
</evidence>
<feature type="signal peptide" evidence="17">
    <location>
        <begin position="1"/>
        <end position="34"/>
    </location>
</feature>
<keyword evidence="8" id="KW-0408">Iron</keyword>
<evidence type="ECO:0000256" key="2">
    <source>
        <dbReference type="ARBA" id="ARBA00009810"/>
    </source>
</evidence>
<evidence type="ECO:0000313" key="21">
    <source>
        <dbReference type="Proteomes" id="UP000584642"/>
    </source>
</evidence>
<dbReference type="NCBIfam" id="TIGR01783">
    <property type="entry name" value="TonB-siderophor"/>
    <property type="match status" value="1"/>
</dbReference>
<feature type="domain" description="TonB-dependent receptor plug" evidence="19">
    <location>
        <begin position="79"/>
        <end position="173"/>
    </location>
</feature>
<keyword evidence="6 14" id="KW-0812">Transmembrane</keyword>
<keyword evidence="13 14" id="KW-0998">Cell outer membrane</keyword>
<evidence type="ECO:0000256" key="13">
    <source>
        <dbReference type="ARBA" id="ARBA00023237"/>
    </source>
</evidence>
<dbReference type="InterPro" id="IPR037066">
    <property type="entry name" value="Plug_dom_sf"/>
</dbReference>
<evidence type="ECO:0000256" key="9">
    <source>
        <dbReference type="ARBA" id="ARBA00023065"/>
    </source>
</evidence>
<dbReference type="SUPFAM" id="SSF56935">
    <property type="entry name" value="Porins"/>
    <property type="match status" value="1"/>
</dbReference>
<evidence type="ECO:0000256" key="8">
    <source>
        <dbReference type="ARBA" id="ARBA00023004"/>
    </source>
</evidence>
<keyword evidence="5" id="KW-0410">Iron transport</keyword>
<dbReference type="PANTHER" id="PTHR32552">
    <property type="entry name" value="FERRICHROME IRON RECEPTOR-RELATED"/>
    <property type="match status" value="1"/>
</dbReference>
<dbReference type="EMBL" id="JABFDB010000021">
    <property type="protein sequence ID" value="NYZ22851.1"/>
    <property type="molecule type" value="Genomic_DNA"/>
</dbReference>
<dbReference type="InterPro" id="IPR036942">
    <property type="entry name" value="Beta-barrel_TonB_sf"/>
</dbReference>
<reference evidence="20 21" key="1">
    <citation type="submission" date="2020-05" db="EMBL/GenBank/DDBJ databases">
        <title>Azospirillum oleiclasticum sp. nov, a nitrogen-fixing and heavy crude oil-emulsifying bacterium isolated from the crude oil of Yumen Oilfield.</title>
        <authorList>
            <person name="Wu D."/>
            <person name="Cai M."/>
            <person name="Zhang X."/>
        </authorList>
    </citation>
    <scope>NUCLEOTIDE SEQUENCE [LARGE SCALE GENOMIC DNA]</scope>
    <source>
        <strain evidence="20 21">ROY-1-1-2</strain>
    </source>
</reference>
<evidence type="ECO:0000256" key="7">
    <source>
        <dbReference type="ARBA" id="ARBA00022729"/>
    </source>
</evidence>
<dbReference type="Pfam" id="PF00593">
    <property type="entry name" value="TonB_dep_Rec_b-barrel"/>
    <property type="match status" value="1"/>
</dbReference>
<keyword evidence="10 15" id="KW-0798">TonB box</keyword>
<feature type="chain" id="PRO_5046876376" evidence="17">
    <location>
        <begin position="35"/>
        <end position="721"/>
    </location>
</feature>
<dbReference type="InterPro" id="IPR039426">
    <property type="entry name" value="TonB-dep_rcpt-like"/>
</dbReference>
<dbReference type="Gene3D" id="2.40.170.20">
    <property type="entry name" value="TonB-dependent receptor, beta-barrel domain"/>
    <property type="match status" value="1"/>
</dbReference>
<dbReference type="InterPro" id="IPR010105">
    <property type="entry name" value="TonB_sidphr_rcpt"/>
</dbReference>
<evidence type="ECO:0000256" key="6">
    <source>
        <dbReference type="ARBA" id="ARBA00022692"/>
    </source>
</evidence>
<evidence type="ECO:0000259" key="18">
    <source>
        <dbReference type="Pfam" id="PF00593"/>
    </source>
</evidence>
<evidence type="ECO:0000256" key="11">
    <source>
        <dbReference type="ARBA" id="ARBA00023136"/>
    </source>
</evidence>
<dbReference type="PROSITE" id="PS52016">
    <property type="entry name" value="TONB_DEPENDENT_REC_3"/>
    <property type="match status" value="1"/>
</dbReference>
<gene>
    <name evidence="20" type="ORF">HND93_24340</name>
</gene>
<keyword evidence="4 14" id="KW-1134">Transmembrane beta strand</keyword>
<keyword evidence="11 14" id="KW-0472">Membrane</keyword>
<evidence type="ECO:0000256" key="12">
    <source>
        <dbReference type="ARBA" id="ARBA00023170"/>
    </source>
</evidence>
<evidence type="ECO:0000313" key="20">
    <source>
        <dbReference type="EMBL" id="NYZ22851.1"/>
    </source>
</evidence>
<organism evidence="20 21">
    <name type="scientific">Azospirillum oleiclasticum</name>
    <dbReference type="NCBI Taxonomy" id="2735135"/>
    <lineage>
        <taxon>Bacteria</taxon>
        <taxon>Pseudomonadati</taxon>
        <taxon>Pseudomonadota</taxon>
        <taxon>Alphaproteobacteria</taxon>
        <taxon>Rhodospirillales</taxon>
        <taxon>Azospirillaceae</taxon>
        <taxon>Azospirillum</taxon>
    </lineage>
</organism>
<dbReference type="CDD" id="cd01347">
    <property type="entry name" value="ligand_gated_channel"/>
    <property type="match status" value="1"/>
</dbReference>
<dbReference type="InterPro" id="IPR012910">
    <property type="entry name" value="Plug_dom"/>
</dbReference>
<evidence type="ECO:0000256" key="4">
    <source>
        <dbReference type="ARBA" id="ARBA00022452"/>
    </source>
</evidence>
<evidence type="ECO:0000256" key="5">
    <source>
        <dbReference type="ARBA" id="ARBA00022496"/>
    </source>
</evidence>
<proteinExistence type="inferred from homology"/>
<keyword evidence="9" id="KW-0406">Ion transport</keyword>
<evidence type="ECO:0000256" key="15">
    <source>
        <dbReference type="RuleBase" id="RU003357"/>
    </source>
</evidence>
<evidence type="ECO:0000256" key="16">
    <source>
        <dbReference type="SAM" id="MobiDB-lite"/>
    </source>
</evidence>
<evidence type="ECO:0000256" key="17">
    <source>
        <dbReference type="SAM" id="SignalP"/>
    </source>
</evidence>
<sequence>MRVAVGRSGGVLRLVCALSASTALSVVLSASAVAQTAPEAPPDGDGSVVLDAIQVQGTVQSRYDSRFTDVGGRLTNDITEIPRSIDVIPEQLLQDQHAREMDEVYRYFPNVVNNDGYGGTREDYIIRGFRRRDDVYRNGVRLKSNSRIDPATIESIQIFKGPVSDIGQMTPGGLVNITTKKPSWTSRNHAELNFDEHGERQGMIDSTGALSEQWAYRIVGSTENSETFRDDTTIKRQFFAPTLTWMGANDATVTIGYEYNRDQRPLDRGTITTATGSGSRSVADPGRSVRYDAPFSDRDSRSHLGEVDASVPVGFRDWKLEGKLFYSNEQTDEIHSEVRSVLANGTLVRRVEGNDDRKLSTFFTRLQAKGSLDAGLPLRIATGVEYRYQEESWINFVGANQTGGTVQNPASSRLVNDSATASRTHRRVEQADFGPFIQADIDLLPTLTLTMGARYEFYRGSAVVRNLQNSSVTSGSYPTDQKLTKTAGLMWKATGNVSLYVSYADTFQPHNFYNGDTTVFPAEEGRQYEVGTKVNLMGERLFLTGAVFDIKQENVVETVNGVARLTGGQTSRGFEVAMVGNPSEGWNIRAAFGYVDAEYVSDDAAIDGNRPTNVPTHNASLWSSYEFKDPASPLNGLGLGAGVTLVGNRYGDAEHSFELGRYTLVDLGAWYYLPIGKDRQVRFDVGVKNVTDEDYLTASGGSYRVAVGSPRTFYGGISVDF</sequence>
<comment type="similarity">
    <text evidence="2 14 15">Belongs to the TonB-dependent receptor family.</text>
</comment>
<dbReference type="Proteomes" id="UP000584642">
    <property type="component" value="Unassembled WGS sequence"/>
</dbReference>
<accession>A0ABX2THR9</accession>
<dbReference type="Gene3D" id="2.170.130.10">
    <property type="entry name" value="TonB-dependent receptor, plug domain"/>
    <property type="match status" value="1"/>
</dbReference>